<keyword evidence="3" id="KW-1185">Reference proteome</keyword>
<evidence type="ECO:0000313" key="2">
    <source>
        <dbReference type="EMBL" id="BCO29395.1"/>
    </source>
</evidence>
<name>A0ABN6DBM4_9BURK</name>
<dbReference type="RefSeq" id="WP_223905400.1">
    <property type="nucleotide sequence ID" value="NZ_AP024238.1"/>
</dbReference>
<proteinExistence type="predicted"/>
<protein>
    <recommendedName>
        <fullName evidence="1">MlaB-like STAS domain-containing protein</fullName>
    </recommendedName>
</protein>
<accession>A0ABN6DBM4</accession>
<dbReference type="Pfam" id="PF13466">
    <property type="entry name" value="STAS_2"/>
    <property type="match status" value="1"/>
</dbReference>
<dbReference type="InterPro" id="IPR058548">
    <property type="entry name" value="MlaB-like_STAS"/>
</dbReference>
<evidence type="ECO:0000259" key="1">
    <source>
        <dbReference type="Pfam" id="PF13466"/>
    </source>
</evidence>
<dbReference type="PANTHER" id="PTHR35849">
    <property type="entry name" value="BLR2341 PROTEIN"/>
    <property type="match status" value="1"/>
</dbReference>
<dbReference type="InterPro" id="IPR036513">
    <property type="entry name" value="STAS_dom_sf"/>
</dbReference>
<reference evidence="2 3" key="1">
    <citation type="journal article" date="2021" name="Microbiol. Spectr.">
        <title>A Single Bacterium Capable of Oxidation and Reduction of Iron at Circumneutral pH.</title>
        <authorList>
            <person name="Kato S."/>
            <person name="Ohkuma M."/>
        </authorList>
    </citation>
    <scope>NUCLEOTIDE SEQUENCE [LARGE SCALE GENOMIC DNA]</scope>
    <source>
        <strain evidence="2 3">MIZ03</strain>
    </source>
</reference>
<dbReference type="PANTHER" id="PTHR35849:SF2">
    <property type="entry name" value="BLR2341 PROTEIN"/>
    <property type="match status" value="1"/>
</dbReference>
<gene>
    <name evidence="2" type="ORF">MIZ03_4318</name>
</gene>
<dbReference type="Proteomes" id="UP000824366">
    <property type="component" value="Chromosome"/>
</dbReference>
<dbReference type="InterPro" id="IPR052746">
    <property type="entry name" value="MlaB_ABC_Transporter"/>
</dbReference>
<evidence type="ECO:0000313" key="3">
    <source>
        <dbReference type="Proteomes" id="UP000824366"/>
    </source>
</evidence>
<dbReference type="SUPFAM" id="SSF52091">
    <property type="entry name" value="SpoIIaa-like"/>
    <property type="match status" value="1"/>
</dbReference>
<sequence length="95" mass="10307">MSISFDLPEEMTIYSAVETRDALLAWVTEQSAKSTKLLEISAANVREVDGAGLQLLAALSHTDHPWKLIQPSPALMDACATMGMSAWLSEQTTNV</sequence>
<dbReference type="EMBL" id="AP024238">
    <property type="protein sequence ID" value="BCO29395.1"/>
    <property type="molecule type" value="Genomic_DNA"/>
</dbReference>
<organism evidence="2 3">
    <name type="scientific">Rhodoferax lithotrophicus</name>
    <dbReference type="NCBI Taxonomy" id="2798804"/>
    <lineage>
        <taxon>Bacteria</taxon>
        <taxon>Pseudomonadati</taxon>
        <taxon>Pseudomonadota</taxon>
        <taxon>Betaproteobacteria</taxon>
        <taxon>Burkholderiales</taxon>
        <taxon>Comamonadaceae</taxon>
        <taxon>Rhodoferax</taxon>
    </lineage>
</organism>
<feature type="domain" description="MlaB-like STAS" evidence="1">
    <location>
        <begin position="7"/>
        <end position="84"/>
    </location>
</feature>